<dbReference type="Proteomes" id="UP000275256">
    <property type="component" value="Unassembled WGS sequence"/>
</dbReference>
<feature type="region of interest" description="Disordered" evidence="1">
    <location>
        <begin position="1"/>
        <end position="87"/>
    </location>
</feature>
<feature type="region of interest" description="Disordered" evidence="1">
    <location>
        <begin position="117"/>
        <end position="146"/>
    </location>
</feature>
<name>A0A3M0GE83_9ACTN</name>
<comment type="caution">
    <text evidence="3">The sequence shown here is derived from an EMBL/GenBank/DDBJ whole genome shotgun (WGS) entry which is preliminary data.</text>
</comment>
<accession>A0A3M0GE83</accession>
<feature type="compositionally biased region" description="Low complexity" evidence="1">
    <location>
        <begin position="117"/>
        <end position="130"/>
    </location>
</feature>
<evidence type="ECO:0000256" key="2">
    <source>
        <dbReference type="SAM" id="Phobius"/>
    </source>
</evidence>
<protein>
    <submittedName>
        <fullName evidence="3">Uncharacterized protein</fullName>
    </submittedName>
</protein>
<feature type="transmembrane region" description="Helical" evidence="2">
    <location>
        <begin position="93"/>
        <end position="114"/>
    </location>
</feature>
<evidence type="ECO:0000313" key="3">
    <source>
        <dbReference type="EMBL" id="RMB59913.1"/>
    </source>
</evidence>
<keyword evidence="2" id="KW-0472">Membrane</keyword>
<dbReference type="EMBL" id="REFW01000002">
    <property type="protein sequence ID" value="RMB59913.1"/>
    <property type="molecule type" value="Genomic_DNA"/>
</dbReference>
<reference evidence="3 4" key="1">
    <citation type="submission" date="2018-10" db="EMBL/GenBank/DDBJ databases">
        <title>Tessaracoccus antarcticuss sp. nov., isolated from sediment.</title>
        <authorList>
            <person name="Zhou L.Y."/>
            <person name="Du Z.J."/>
        </authorList>
    </citation>
    <scope>NUCLEOTIDE SEQUENCE [LARGE SCALE GENOMIC DNA]</scope>
    <source>
        <strain evidence="3 4">JDX10</strain>
    </source>
</reference>
<feature type="compositionally biased region" description="Low complexity" evidence="1">
    <location>
        <begin position="22"/>
        <end position="32"/>
    </location>
</feature>
<keyword evidence="2" id="KW-0812">Transmembrane</keyword>
<dbReference type="AlphaFoldDB" id="A0A3M0GE83"/>
<organism evidence="3 4">
    <name type="scientific">Tessaracoccus antarcticus</name>
    <dbReference type="NCBI Taxonomy" id="2479848"/>
    <lineage>
        <taxon>Bacteria</taxon>
        <taxon>Bacillati</taxon>
        <taxon>Actinomycetota</taxon>
        <taxon>Actinomycetes</taxon>
        <taxon>Propionibacteriales</taxon>
        <taxon>Propionibacteriaceae</taxon>
        <taxon>Tessaracoccus</taxon>
    </lineage>
</organism>
<sequence length="247" mass="25710">MGIVGPTMSNQQWPPPPGNGPPQGNRPSQGNGARPGPPDQSPWAQPDARWSPQSYRDSQARDPQKPFGQPTTPAPAPGIDQFEPPPRFTRKTLGWGVGIVATIVVLVLVLQLTGSFTPTDPTPSASPSAAVTEGASPVPAATGGTSIPFEGNGTGLFEILSQEWTDTGLSITYQITLDEGQGERSFSLYMFTNSTLEVADPLNSELAVAASGKPFTGTVEFSVVRAKSTLVLASGFGAALTALPIPD</sequence>
<evidence type="ECO:0000313" key="4">
    <source>
        <dbReference type="Proteomes" id="UP000275256"/>
    </source>
</evidence>
<gene>
    <name evidence="3" type="ORF">EAX62_09280</name>
</gene>
<keyword evidence="2" id="KW-1133">Transmembrane helix</keyword>
<keyword evidence="4" id="KW-1185">Reference proteome</keyword>
<evidence type="ECO:0000256" key="1">
    <source>
        <dbReference type="SAM" id="MobiDB-lite"/>
    </source>
</evidence>
<proteinExistence type="predicted"/>